<reference evidence="8 9" key="1">
    <citation type="submission" date="2019-02" db="EMBL/GenBank/DDBJ databases">
        <title>Genome sequencing of the rare red list fungi Hericium alpestre (H. flagellum).</title>
        <authorList>
            <person name="Buettner E."/>
            <person name="Kellner H."/>
        </authorList>
    </citation>
    <scope>NUCLEOTIDE SEQUENCE [LARGE SCALE GENOMIC DNA]</scope>
    <source>
        <strain evidence="8 9">DSM 108284</strain>
    </source>
</reference>
<dbReference type="EMBL" id="SFCI01000364">
    <property type="protein sequence ID" value="TFY80271.1"/>
    <property type="molecule type" value="Genomic_DNA"/>
</dbReference>
<evidence type="ECO:0000313" key="9">
    <source>
        <dbReference type="Proteomes" id="UP000298061"/>
    </source>
</evidence>
<feature type="compositionally biased region" description="Low complexity" evidence="6">
    <location>
        <begin position="470"/>
        <end position="503"/>
    </location>
</feature>
<dbReference type="GO" id="GO:0005881">
    <property type="term" value="C:cytoplasmic microtubule"/>
    <property type="evidence" value="ECO:0007669"/>
    <property type="project" value="TreeGrafter"/>
</dbReference>
<dbReference type="PANTHER" id="PTHR21567">
    <property type="entry name" value="CLASP"/>
    <property type="match status" value="1"/>
</dbReference>
<feature type="compositionally biased region" description="Basic and acidic residues" evidence="6">
    <location>
        <begin position="1112"/>
        <end position="1123"/>
    </location>
</feature>
<evidence type="ECO:0000313" key="8">
    <source>
        <dbReference type="EMBL" id="TFY80271.1"/>
    </source>
</evidence>
<proteinExistence type="inferred from homology"/>
<dbReference type="SUPFAM" id="SSF48371">
    <property type="entry name" value="ARM repeat"/>
    <property type="match status" value="1"/>
</dbReference>
<dbReference type="GO" id="GO:0051301">
    <property type="term" value="P:cell division"/>
    <property type="evidence" value="ECO:0007669"/>
    <property type="project" value="UniProtKB-KW"/>
</dbReference>
<feature type="compositionally biased region" description="Polar residues" evidence="6">
    <location>
        <begin position="657"/>
        <end position="687"/>
    </location>
</feature>
<keyword evidence="5" id="KW-0498">Mitosis</keyword>
<feature type="region of interest" description="Disordered" evidence="6">
    <location>
        <begin position="1101"/>
        <end position="1134"/>
    </location>
</feature>
<feature type="compositionally biased region" description="Low complexity" evidence="6">
    <location>
        <begin position="528"/>
        <end position="545"/>
    </location>
</feature>
<dbReference type="InterPro" id="IPR016024">
    <property type="entry name" value="ARM-type_fold"/>
</dbReference>
<organism evidence="8 9">
    <name type="scientific">Hericium alpestre</name>
    <dbReference type="NCBI Taxonomy" id="135208"/>
    <lineage>
        <taxon>Eukaryota</taxon>
        <taxon>Fungi</taxon>
        <taxon>Dikarya</taxon>
        <taxon>Basidiomycota</taxon>
        <taxon>Agaricomycotina</taxon>
        <taxon>Agaricomycetes</taxon>
        <taxon>Russulales</taxon>
        <taxon>Hericiaceae</taxon>
        <taxon>Hericium</taxon>
    </lineage>
</organism>
<comment type="similarity">
    <text evidence="2">Belongs to the CLASP family.</text>
</comment>
<keyword evidence="5" id="KW-0131">Cell cycle</keyword>
<dbReference type="GO" id="GO:0005815">
    <property type="term" value="C:microtubule organizing center"/>
    <property type="evidence" value="ECO:0007669"/>
    <property type="project" value="TreeGrafter"/>
</dbReference>
<dbReference type="GO" id="GO:0005876">
    <property type="term" value="C:spindle microtubule"/>
    <property type="evidence" value="ECO:0007669"/>
    <property type="project" value="TreeGrafter"/>
</dbReference>
<dbReference type="Pfam" id="PF12348">
    <property type="entry name" value="CLASP_N"/>
    <property type="match status" value="1"/>
</dbReference>
<dbReference type="GO" id="GO:0090307">
    <property type="term" value="P:mitotic spindle assembly"/>
    <property type="evidence" value="ECO:0007669"/>
    <property type="project" value="TreeGrafter"/>
</dbReference>
<dbReference type="Gene3D" id="1.25.10.10">
    <property type="entry name" value="Leucine-rich Repeat Variant"/>
    <property type="match status" value="2"/>
</dbReference>
<dbReference type="InterPro" id="IPR024395">
    <property type="entry name" value="CLASP_N_dom"/>
</dbReference>
<evidence type="ECO:0000256" key="2">
    <source>
        <dbReference type="ARBA" id="ARBA00009549"/>
    </source>
</evidence>
<feature type="region of interest" description="Disordered" evidence="6">
    <location>
        <begin position="647"/>
        <end position="693"/>
    </location>
</feature>
<dbReference type="PANTHER" id="PTHR21567:SF9">
    <property type="entry name" value="CLIP-ASSOCIATING PROTEIN"/>
    <property type="match status" value="1"/>
</dbReference>
<evidence type="ECO:0000259" key="7">
    <source>
        <dbReference type="Pfam" id="PF12348"/>
    </source>
</evidence>
<evidence type="ECO:0000256" key="5">
    <source>
        <dbReference type="ARBA" id="ARBA00022776"/>
    </source>
</evidence>
<name>A0A4Z0A238_9AGAM</name>
<feature type="region of interest" description="Disordered" evidence="6">
    <location>
        <begin position="92"/>
        <end position="174"/>
    </location>
</feature>
<dbReference type="AlphaFoldDB" id="A0A4Z0A238"/>
<feature type="domain" description="CLASP N-terminal" evidence="7">
    <location>
        <begin position="186"/>
        <end position="414"/>
    </location>
</feature>
<keyword evidence="4" id="KW-0493">Microtubule</keyword>
<protein>
    <recommendedName>
        <fullName evidence="7">CLASP N-terminal domain-containing protein</fullName>
    </recommendedName>
</protein>
<comment type="subcellular location">
    <subcellularLocation>
        <location evidence="1">Cytoplasm</location>
        <location evidence="1">Cytoskeleton</location>
        <location evidence="1">Spindle</location>
    </subcellularLocation>
</comment>
<feature type="region of interest" description="Disordered" evidence="6">
    <location>
        <begin position="452"/>
        <end position="602"/>
    </location>
</feature>
<sequence>MFARVLQSILTLVNIRRTHHLFPLRPYLPNLVGALEDSDSTVRETTRTSIVELFTGPGVTDAARSDLKKEMTKKNVRKTIIDDVLAKVLGAGSTPVSEGSENGDAPGGKKEYVPPSLALQGRRPTTSSDSGAGPSISRAVSHGNVKEMSRPGSRTGNRVVTSPPPMPSNEGSSDVQPVYIASARDLETEFAEMFKPFEGKETEHNWAARERAIIRIRGMLKGDVHVRYAETFLAHLKPIADASIKTLLSLRTIVATNTCSLYNDMALTLGPAMDPICETLYLHLLRMAGFTKKITAQTSQATVATIITHTSAHPRTLLPLLWTTLQDKIVPARSYAIEHLKHYLDQHALRAKNNIESSGMLDTLDKCIRKALADVNVSVRQNARPCFWSYYAVWPERGQMILEAQDNILRKQLEKTCPDPQALSTVPVPAPTTKKSSVAAAIAASRAKAKAIASAPPTLRHQATSAARNVTTTPPKRSSSPSVSTGRSNGDRASSPLSRSSASPPSPRSRIVSNPMPPKPAPSARVPSASHSRTSSNDSANSASQAERRRAGSPLIPPSPPRGSVLRRAMQTALPSSPPATTVTPPSPMPPRQAAAANRQHVRSSVLMPELDGEEESLLTAVHIPLPEDSDSDMDMDDSVNLISFSTPYEKYPPAPQSHSNSRTNSFSPRSSGSKPGLSNTLSTSSPPAGVPQPIVEDALRARAEQAESAAERLLELVEPEDETLQQPPIRGSLLLSNGGSAARTAAPPSPSPVRPLTTVVRPPMTPANKKSAVWRQVASFQDSPAYNGGASSLMTDVLKSVPPKNDSMWWRKRMALVTERRMFRDGDPSGRAGELQEYISALEQGVADVSTLKNIALFCINHASVDSISPLSSTLSMPASPSPFIAAAMSLQSLKSDVWSENKSFDRLWTSLKAFLTPERAKLLVYGLIVLWEMLEYQTLQMEGRDTDVFAILLHVRYSGKQQIMEATNFIRDALTSRVEAVYGLMTMHAILQAFRLEPPPPPSSADAKAGTYAYGLIALGKFILRLPAEILEEELPRLKATLTSALNDSSSLVVRESAAAVIIAAQLGLRDEAHLFTLLDGLPDEKKNLLTYLFDKHGARGSAESPASADRLEREMRRLDGRTSTPPRPTAA</sequence>
<dbReference type="OrthoDB" id="46159at2759"/>
<keyword evidence="3" id="KW-0132">Cell division</keyword>
<comment type="caution">
    <text evidence="8">The sequence shown here is derived from an EMBL/GenBank/DDBJ whole genome shotgun (WGS) entry which is preliminary data.</text>
</comment>
<evidence type="ECO:0000256" key="1">
    <source>
        <dbReference type="ARBA" id="ARBA00004186"/>
    </source>
</evidence>
<accession>A0A4Z0A238</accession>
<evidence type="ECO:0000256" key="4">
    <source>
        <dbReference type="ARBA" id="ARBA00022701"/>
    </source>
</evidence>
<feature type="region of interest" description="Disordered" evidence="6">
    <location>
        <begin position="737"/>
        <end position="758"/>
    </location>
</feature>
<dbReference type="GO" id="GO:1990023">
    <property type="term" value="C:mitotic spindle midzone"/>
    <property type="evidence" value="ECO:0007669"/>
    <property type="project" value="TreeGrafter"/>
</dbReference>
<keyword evidence="9" id="KW-1185">Reference proteome</keyword>
<evidence type="ECO:0000256" key="6">
    <source>
        <dbReference type="SAM" id="MobiDB-lite"/>
    </source>
</evidence>
<dbReference type="STRING" id="135208.A0A4Z0A238"/>
<dbReference type="InterPro" id="IPR011989">
    <property type="entry name" value="ARM-like"/>
</dbReference>
<gene>
    <name evidence="8" type="ORF">EWM64_g3741</name>
</gene>
<evidence type="ECO:0000256" key="3">
    <source>
        <dbReference type="ARBA" id="ARBA00022618"/>
    </source>
</evidence>
<dbReference type="Proteomes" id="UP000298061">
    <property type="component" value="Unassembled WGS sequence"/>
</dbReference>
<dbReference type="GO" id="GO:0008017">
    <property type="term" value="F:microtubule binding"/>
    <property type="evidence" value="ECO:0007669"/>
    <property type="project" value="TreeGrafter"/>
</dbReference>